<keyword evidence="11" id="KW-1185">Reference proteome</keyword>
<dbReference type="PANTHER" id="PTHR22600">
    <property type="entry name" value="BETA-HEXOSAMINIDASE"/>
    <property type="match status" value="1"/>
</dbReference>
<dbReference type="Pfam" id="PF00728">
    <property type="entry name" value="Glyco_hydro_20"/>
    <property type="match status" value="1"/>
</dbReference>
<dbReference type="InterPro" id="IPR012291">
    <property type="entry name" value="CBM2_carb-bd_dom_sf"/>
</dbReference>
<feature type="active site" description="Proton donor" evidence="8">
    <location>
        <position position="536"/>
    </location>
</feature>
<dbReference type="InterPro" id="IPR029018">
    <property type="entry name" value="Hex-like_dom2"/>
</dbReference>
<dbReference type="PRINTS" id="PR00738">
    <property type="entry name" value="GLHYDRLASE20"/>
</dbReference>
<dbReference type="GO" id="GO:0030203">
    <property type="term" value="P:glycosaminoglycan metabolic process"/>
    <property type="evidence" value="ECO:0007669"/>
    <property type="project" value="TreeGrafter"/>
</dbReference>
<evidence type="ECO:0000256" key="6">
    <source>
        <dbReference type="ARBA" id="ARBA00030512"/>
    </source>
</evidence>
<evidence type="ECO:0000256" key="1">
    <source>
        <dbReference type="ARBA" id="ARBA00001231"/>
    </source>
</evidence>
<dbReference type="InterPro" id="IPR017853">
    <property type="entry name" value="GH"/>
</dbReference>
<sequence length="869" mass="95602">MSTLYRKSQTNNMRKLTIGVWVLAQAMLMSCSQVSTDTAAVSSANEASAAAQGLELKLELADNYHEGKAQSRSVLTITNNGAEALPAKGWKLYFNGGAVRSADTTVAIVKHFNGDLHYLAPGPEFKEIAPGASATVEVLGRAVRNVSNFPVGFYIVYDAEPGKGIPVSLKVEPGTHFDEATQQFAAKTYEANAAIQDMPATALTKVFPTPVSYQEKGAPFVVDAKVTLVADADFKKEAEHLAAVLATATGQQPAVQSNATGKAIFLRKKPGMGAEEYTLSVTPERIEITASSAAGAFYGVQSLKTLLPATAYAGKAATVEVPGVEVKDAPRFGYRGFMMDMARNFQPKAEVLKVLDVMALYKMNKLHFHFSEDEGWRLEIRPLPELTAVGGTRAHTTDGSSIVPSYGSGPDAANKAGTGFYTREDFIEILKYARDRHIEVIPEIESPGHARAAIKAMDARYTKLMDEGKKEEAERYLLRDLNDKSVYRSVQGWNDNIMDVSLPSTYTFLETVVDEIMAMYKEADAPLHTIHFGGDEVPSGVWEKSPSVQRLISQNAEVKNTDDLWYYYFGKVNQMLKKRGLYLSGWEEIGLRKEVMNGKVNWVPNQQFANENFHVNVWKNDPGSGAEDLAYRMANAGYKVILTGVTHFYLDLAYNTSYGEPGLYWGGYVDIDKPFYFIPYDYLRNLKEDNKGNPLDRSIIKSKEPLTEKGKSNIVGIEAPLWSETNLTTEAFEYKLLPKLLGVAERAWSKDPNWAKEKDAAKSEKLYSQAWSEFINVVGKRELPRLDAYAGGYGYRIPTAGAKVVDGKVAANVQFPGFTIRYTTDGTEPTATSQKYTAPVEATGAVKLRVFNAAGRGGQTITIQNQTSM</sequence>
<dbReference type="Pfam" id="PF02838">
    <property type="entry name" value="Glyco_hydro_20b"/>
    <property type="match status" value="1"/>
</dbReference>
<dbReference type="GO" id="GO:0030247">
    <property type="term" value="F:polysaccharide binding"/>
    <property type="evidence" value="ECO:0007669"/>
    <property type="project" value="InterPro"/>
</dbReference>
<reference evidence="11" key="1">
    <citation type="submission" date="2016-10" db="EMBL/GenBank/DDBJ databases">
        <authorList>
            <person name="Varghese N."/>
            <person name="Submissions S."/>
        </authorList>
    </citation>
    <scope>NUCLEOTIDE SEQUENCE [LARGE SCALE GENOMIC DNA]</scope>
    <source>
        <strain evidence="11">LP51</strain>
    </source>
</reference>
<keyword evidence="5" id="KW-0326">Glycosidase</keyword>
<dbReference type="Gene3D" id="2.60.40.290">
    <property type="match status" value="1"/>
</dbReference>
<dbReference type="PROSITE" id="PS51257">
    <property type="entry name" value="PROKAR_LIPOPROTEIN"/>
    <property type="match status" value="1"/>
</dbReference>
<dbReference type="SUPFAM" id="SSF49384">
    <property type="entry name" value="Carbohydrate-binding domain"/>
    <property type="match status" value="1"/>
</dbReference>
<accession>A0A1I2S7W8</accession>
<evidence type="ECO:0000313" key="10">
    <source>
        <dbReference type="EMBL" id="SFG48860.1"/>
    </source>
</evidence>
<dbReference type="InterPro" id="IPR008965">
    <property type="entry name" value="CBM2/CBM3_carb-bd_dom_sf"/>
</dbReference>
<dbReference type="Pfam" id="PF03174">
    <property type="entry name" value="CHB_HEX_C"/>
    <property type="match status" value="1"/>
</dbReference>
<proteinExistence type="inferred from homology"/>
<dbReference type="Proteomes" id="UP000198724">
    <property type="component" value="Unassembled WGS sequence"/>
</dbReference>
<evidence type="ECO:0000256" key="8">
    <source>
        <dbReference type="PIRSR" id="PIRSR625705-1"/>
    </source>
</evidence>
<dbReference type="Gene3D" id="2.60.40.10">
    <property type="entry name" value="Immunoglobulins"/>
    <property type="match status" value="1"/>
</dbReference>
<dbReference type="InterPro" id="IPR015882">
    <property type="entry name" value="HEX_bac_N"/>
</dbReference>
<dbReference type="InterPro" id="IPR004866">
    <property type="entry name" value="CHB/HEX_N_dom"/>
</dbReference>
<dbReference type="EC" id="3.2.1.52" evidence="3"/>
<dbReference type="GO" id="GO:0005975">
    <property type="term" value="P:carbohydrate metabolic process"/>
    <property type="evidence" value="ECO:0007669"/>
    <property type="project" value="InterPro"/>
</dbReference>
<evidence type="ECO:0000256" key="7">
    <source>
        <dbReference type="ARBA" id="ARBA00033000"/>
    </source>
</evidence>
<evidence type="ECO:0000256" key="5">
    <source>
        <dbReference type="ARBA" id="ARBA00023295"/>
    </source>
</evidence>
<evidence type="ECO:0000256" key="2">
    <source>
        <dbReference type="ARBA" id="ARBA00006285"/>
    </source>
</evidence>
<evidence type="ECO:0000256" key="4">
    <source>
        <dbReference type="ARBA" id="ARBA00022801"/>
    </source>
</evidence>
<dbReference type="InterPro" id="IPR015883">
    <property type="entry name" value="Glyco_hydro_20_cat"/>
</dbReference>
<dbReference type="SUPFAM" id="SSF81296">
    <property type="entry name" value="E set domains"/>
    <property type="match status" value="1"/>
</dbReference>
<evidence type="ECO:0000256" key="3">
    <source>
        <dbReference type="ARBA" id="ARBA00012663"/>
    </source>
</evidence>
<dbReference type="Gene3D" id="3.20.20.80">
    <property type="entry name" value="Glycosidases"/>
    <property type="match status" value="1"/>
</dbReference>
<name>A0A1I2S7W8_9BACT</name>
<gene>
    <name evidence="10" type="ORF">SAMN05421739_102677</name>
</gene>
<keyword evidence="4" id="KW-0378">Hydrolase</keyword>
<dbReference type="GO" id="GO:0004563">
    <property type="term" value="F:beta-N-acetylhexosaminidase activity"/>
    <property type="evidence" value="ECO:0007669"/>
    <property type="project" value="UniProtKB-EC"/>
</dbReference>
<dbReference type="InterPro" id="IPR013783">
    <property type="entry name" value="Ig-like_fold"/>
</dbReference>
<comment type="catalytic activity">
    <reaction evidence="1">
        <text>Hydrolysis of terminal non-reducing N-acetyl-D-hexosamine residues in N-acetyl-beta-D-hexosaminides.</text>
        <dbReference type="EC" id="3.2.1.52"/>
    </reaction>
</comment>
<dbReference type="InterPro" id="IPR004867">
    <property type="entry name" value="CHB_C_dom"/>
</dbReference>
<dbReference type="EMBL" id="FOOT01000002">
    <property type="protein sequence ID" value="SFG48860.1"/>
    <property type="molecule type" value="Genomic_DNA"/>
</dbReference>
<evidence type="ECO:0000313" key="11">
    <source>
        <dbReference type="Proteomes" id="UP000198724"/>
    </source>
</evidence>
<dbReference type="CDD" id="cd02847">
    <property type="entry name" value="E_set_Chitobiase_C"/>
    <property type="match status" value="1"/>
</dbReference>
<dbReference type="STRING" id="1436961.SAMN05421739_102677"/>
<dbReference type="SMART" id="SM01081">
    <property type="entry name" value="CHB_HEX"/>
    <property type="match status" value="1"/>
</dbReference>
<protein>
    <recommendedName>
        <fullName evidence="3">beta-N-acetylhexosaminidase</fullName>
        <ecNumber evidence="3">3.2.1.52</ecNumber>
    </recommendedName>
    <alternativeName>
        <fullName evidence="6">Beta-N-acetylhexosaminidase</fullName>
    </alternativeName>
    <alternativeName>
        <fullName evidence="7">N-acetyl-beta-glucosaminidase</fullName>
    </alternativeName>
</protein>
<dbReference type="AlphaFoldDB" id="A0A1I2S7W8"/>
<dbReference type="InterPro" id="IPR025705">
    <property type="entry name" value="Beta_hexosaminidase_sua/sub"/>
</dbReference>
<dbReference type="Gene3D" id="3.30.379.10">
    <property type="entry name" value="Chitobiase/beta-hexosaminidase domain 2-like"/>
    <property type="match status" value="1"/>
</dbReference>
<evidence type="ECO:0000259" key="9">
    <source>
        <dbReference type="SMART" id="SM01081"/>
    </source>
</evidence>
<dbReference type="SUPFAM" id="SSF55545">
    <property type="entry name" value="beta-N-acetylhexosaminidase-like domain"/>
    <property type="match status" value="1"/>
</dbReference>
<dbReference type="PANTHER" id="PTHR22600:SF57">
    <property type="entry name" value="BETA-N-ACETYLHEXOSAMINIDASE"/>
    <property type="match status" value="1"/>
</dbReference>
<dbReference type="GO" id="GO:0016020">
    <property type="term" value="C:membrane"/>
    <property type="evidence" value="ECO:0007669"/>
    <property type="project" value="TreeGrafter"/>
</dbReference>
<comment type="similarity">
    <text evidence="2">Belongs to the glycosyl hydrolase 20 family.</text>
</comment>
<dbReference type="SUPFAM" id="SSF51445">
    <property type="entry name" value="(Trans)glycosidases"/>
    <property type="match status" value="1"/>
</dbReference>
<feature type="domain" description="Chitobiase/beta-hexosaminidases N-terminal" evidence="9">
    <location>
        <begin position="52"/>
        <end position="196"/>
    </location>
</feature>
<dbReference type="InterPro" id="IPR014756">
    <property type="entry name" value="Ig_E-set"/>
</dbReference>
<organism evidence="10 11">
    <name type="scientific">Pontibacter chinhatensis</name>
    <dbReference type="NCBI Taxonomy" id="1436961"/>
    <lineage>
        <taxon>Bacteria</taxon>
        <taxon>Pseudomonadati</taxon>
        <taxon>Bacteroidota</taxon>
        <taxon>Cytophagia</taxon>
        <taxon>Cytophagales</taxon>
        <taxon>Hymenobacteraceae</taxon>
        <taxon>Pontibacter</taxon>
    </lineage>
</organism>
<dbReference type="Pfam" id="PF03173">
    <property type="entry name" value="CHB_HEX"/>
    <property type="match status" value="1"/>
</dbReference>